<comment type="caution">
    <text evidence="1">The sequence shown here is derived from an EMBL/GenBank/DDBJ whole genome shotgun (WGS) entry which is preliminary data.</text>
</comment>
<accession>A0ABV5FXF6</accession>
<proteinExistence type="predicted"/>
<evidence type="ECO:0000313" key="1">
    <source>
        <dbReference type="EMBL" id="MFB9071360.1"/>
    </source>
</evidence>
<keyword evidence="2" id="KW-1185">Reference proteome</keyword>
<protein>
    <submittedName>
        <fullName evidence="1">Uncharacterized protein</fullName>
    </submittedName>
</protein>
<dbReference type="EMBL" id="JBHMFI010000001">
    <property type="protein sequence ID" value="MFB9071360.1"/>
    <property type="molecule type" value="Genomic_DNA"/>
</dbReference>
<name>A0ABV5FXF6_9MICC</name>
<evidence type="ECO:0000313" key="2">
    <source>
        <dbReference type="Proteomes" id="UP001589575"/>
    </source>
</evidence>
<organism evidence="1 2">
    <name type="scientific">Citricoccus parietis</name>
    <dbReference type="NCBI Taxonomy" id="592307"/>
    <lineage>
        <taxon>Bacteria</taxon>
        <taxon>Bacillati</taxon>
        <taxon>Actinomycetota</taxon>
        <taxon>Actinomycetes</taxon>
        <taxon>Micrococcales</taxon>
        <taxon>Micrococcaceae</taxon>
        <taxon>Citricoccus</taxon>
    </lineage>
</organism>
<dbReference type="Proteomes" id="UP001589575">
    <property type="component" value="Unassembled WGS sequence"/>
</dbReference>
<reference evidence="1 2" key="1">
    <citation type="submission" date="2024-09" db="EMBL/GenBank/DDBJ databases">
        <authorList>
            <person name="Sun Q."/>
            <person name="Mori K."/>
        </authorList>
    </citation>
    <scope>NUCLEOTIDE SEQUENCE [LARGE SCALE GENOMIC DNA]</scope>
    <source>
        <strain evidence="1 2">CCM 7609</strain>
    </source>
</reference>
<gene>
    <name evidence="1" type="ORF">ACFFX0_09195</name>
</gene>
<sequence length="55" mass="5401">MPSVPEPWAGVVPSPLPSGPAGVVQEVSASAAARTAVRTAVGAAADGRGRDEVFT</sequence>